<evidence type="ECO:0000313" key="7">
    <source>
        <dbReference type="EMBL" id="VDI74257.1"/>
    </source>
</evidence>
<dbReference type="Proteomes" id="UP000596742">
    <property type="component" value="Unassembled WGS sequence"/>
</dbReference>
<sequence length="238" mass="26697">MASLVANYGSESDSEDESPVEKSVESTEDKRQNYLITEDNDSDESDISNHSNKEEIDSKNEAERLPNPLLEPLPSASNSLQPSAGASVFVTQYHIAEKEKELILEKHVKLSATKIATGKKQQICHKFKRGRCRFGNNCKYSHDIDNCSKVQNVPFDQETDPFTGVNKIPLFTDRVKKPLHQPKYIPAMKEEENEDDSYMGGMKRKNRAGLSGGLIPSKKALSSLGRQRAAERPWTVDK</sequence>
<keyword evidence="3 4" id="KW-0862">Zinc</keyword>
<dbReference type="SUPFAM" id="SSF90229">
    <property type="entry name" value="CCCH zinc finger"/>
    <property type="match status" value="1"/>
</dbReference>
<feature type="compositionally biased region" description="Basic and acidic residues" evidence="5">
    <location>
        <begin position="51"/>
        <end position="64"/>
    </location>
</feature>
<proteinExistence type="predicted"/>
<dbReference type="Pfam" id="PF25585">
    <property type="entry name" value="zf-CCCH_DUS3L"/>
    <property type="match status" value="1"/>
</dbReference>
<keyword evidence="1 4" id="KW-0479">Metal-binding</keyword>
<accession>A0A8B6H6P9</accession>
<dbReference type="PROSITE" id="PS50103">
    <property type="entry name" value="ZF_C3H1"/>
    <property type="match status" value="1"/>
</dbReference>
<dbReference type="EMBL" id="UYJE01009534">
    <property type="protein sequence ID" value="VDI74257.1"/>
    <property type="molecule type" value="Genomic_DNA"/>
</dbReference>
<reference evidence="7" key="1">
    <citation type="submission" date="2018-11" db="EMBL/GenBank/DDBJ databases">
        <authorList>
            <person name="Alioto T."/>
            <person name="Alioto T."/>
        </authorList>
    </citation>
    <scope>NUCLEOTIDE SEQUENCE</scope>
</reference>
<gene>
    <name evidence="7" type="ORF">MGAL_10B016418</name>
</gene>
<evidence type="ECO:0000256" key="2">
    <source>
        <dbReference type="ARBA" id="ARBA00022771"/>
    </source>
</evidence>
<feature type="compositionally biased region" description="Basic and acidic residues" evidence="5">
    <location>
        <begin position="19"/>
        <end position="32"/>
    </location>
</feature>
<feature type="zinc finger region" description="C3H1-type" evidence="4">
    <location>
        <begin position="118"/>
        <end position="145"/>
    </location>
</feature>
<protein>
    <recommendedName>
        <fullName evidence="6">C3H1-type domain-containing protein</fullName>
    </recommendedName>
</protein>
<feature type="region of interest" description="Disordered" evidence="5">
    <location>
        <begin position="189"/>
        <end position="238"/>
    </location>
</feature>
<feature type="compositionally biased region" description="Low complexity" evidence="5">
    <location>
        <begin position="65"/>
        <end position="80"/>
    </location>
</feature>
<evidence type="ECO:0000256" key="5">
    <source>
        <dbReference type="SAM" id="MobiDB-lite"/>
    </source>
</evidence>
<evidence type="ECO:0000313" key="8">
    <source>
        <dbReference type="Proteomes" id="UP000596742"/>
    </source>
</evidence>
<name>A0A8B6H6P9_MYTGA</name>
<evidence type="ECO:0000256" key="1">
    <source>
        <dbReference type="ARBA" id="ARBA00022723"/>
    </source>
</evidence>
<dbReference type="GO" id="GO:0008270">
    <property type="term" value="F:zinc ion binding"/>
    <property type="evidence" value="ECO:0007669"/>
    <property type="project" value="UniProtKB-KW"/>
</dbReference>
<evidence type="ECO:0000256" key="3">
    <source>
        <dbReference type="ARBA" id="ARBA00022833"/>
    </source>
</evidence>
<organism evidence="7 8">
    <name type="scientific">Mytilus galloprovincialis</name>
    <name type="common">Mediterranean mussel</name>
    <dbReference type="NCBI Taxonomy" id="29158"/>
    <lineage>
        <taxon>Eukaryota</taxon>
        <taxon>Metazoa</taxon>
        <taxon>Spiralia</taxon>
        <taxon>Lophotrochozoa</taxon>
        <taxon>Mollusca</taxon>
        <taxon>Bivalvia</taxon>
        <taxon>Autobranchia</taxon>
        <taxon>Pteriomorphia</taxon>
        <taxon>Mytilida</taxon>
        <taxon>Mytiloidea</taxon>
        <taxon>Mytilidae</taxon>
        <taxon>Mytilinae</taxon>
        <taxon>Mytilus</taxon>
    </lineage>
</organism>
<evidence type="ECO:0000259" key="6">
    <source>
        <dbReference type="PROSITE" id="PS50103"/>
    </source>
</evidence>
<dbReference type="Gene3D" id="4.10.1000.10">
    <property type="entry name" value="Zinc finger, CCCH-type"/>
    <property type="match status" value="1"/>
</dbReference>
<dbReference type="OrthoDB" id="336321at2759"/>
<dbReference type="InterPro" id="IPR000571">
    <property type="entry name" value="Znf_CCCH"/>
</dbReference>
<dbReference type="AlphaFoldDB" id="A0A8B6H6P9"/>
<comment type="caution">
    <text evidence="7">The sequence shown here is derived from an EMBL/GenBank/DDBJ whole genome shotgun (WGS) entry which is preliminary data.</text>
</comment>
<feature type="domain" description="C3H1-type" evidence="6">
    <location>
        <begin position="118"/>
        <end position="145"/>
    </location>
</feature>
<evidence type="ECO:0000256" key="4">
    <source>
        <dbReference type="PROSITE-ProRule" id="PRU00723"/>
    </source>
</evidence>
<dbReference type="SMART" id="SM00356">
    <property type="entry name" value="ZnF_C3H1"/>
    <property type="match status" value="1"/>
</dbReference>
<keyword evidence="8" id="KW-1185">Reference proteome</keyword>
<dbReference type="InterPro" id="IPR036855">
    <property type="entry name" value="Znf_CCCH_sf"/>
</dbReference>
<keyword evidence="2 4" id="KW-0863">Zinc-finger</keyword>
<feature type="compositionally biased region" description="Basic and acidic residues" evidence="5">
    <location>
        <begin position="228"/>
        <end position="238"/>
    </location>
</feature>
<feature type="region of interest" description="Disordered" evidence="5">
    <location>
        <begin position="1"/>
        <end position="82"/>
    </location>
</feature>